<protein>
    <submittedName>
        <fullName evidence="1">Uncharacterized protein</fullName>
    </submittedName>
</protein>
<evidence type="ECO:0000313" key="2">
    <source>
        <dbReference type="Proteomes" id="UP001431783"/>
    </source>
</evidence>
<name>A0AAW1V2X6_9CUCU</name>
<gene>
    <name evidence="1" type="ORF">WA026_006998</name>
</gene>
<evidence type="ECO:0000313" key="1">
    <source>
        <dbReference type="EMBL" id="KAK9889624.1"/>
    </source>
</evidence>
<keyword evidence="2" id="KW-1185">Reference proteome</keyword>
<proteinExistence type="predicted"/>
<sequence length="104" mass="11447">MNRKELKNILLDPVTDIDKISARGGDIDSYINQKQSLIKSSEHFGSLKSFLKGSKVQSLEEGAGETAIAGPEAGMTKVGVSLENTFQMRLDQNRTPRHKEKASE</sequence>
<comment type="caution">
    <text evidence="1">The sequence shown here is derived from an EMBL/GenBank/DDBJ whole genome shotgun (WGS) entry which is preliminary data.</text>
</comment>
<dbReference type="AlphaFoldDB" id="A0AAW1V2X6"/>
<dbReference type="Proteomes" id="UP001431783">
    <property type="component" value="Unassembled WGS sequence"/>
</dbReference>
<dbReference type="EMBL" id="JARQZJ010000123">
    <property type="protein sequence ID" value="KAK9889624.1"/>
    <property type="molecule type" value="Genomic_DNA"/>
</dbReference>
<organism evidence="1 2">
    <name type="scientific">Henosepilachna vigintioctopunctata</name>
    <dbReference type="NCBI Taxonomy" id="420089"/>
    <lineage>
        <taxon>Eukaryota</taxon>
        <taxon>Metazoa</taxon>
        <taxon>Ecdysozoa</taxon>
        <taxon>Arthropoda</taxon>
        <taxon>Hexapoda</taxon>
        <taxon>Insecta</taxon>
        <taxon>Pterygota</taxon>
        <taxon>Neoptera</taxon>
        <taxon>Endopterygota</taxon>
        <taxon>Coleoptera</taxon>
        <taxon>Polyphaga</taxon>
        <taxon>Cucujiformia</taxon>
        <taxon>Coccinelloidea</taxon>
        <taxon>Coccinellidae</taxon>
        <taxon>Epilachninae</taxon>
        <taxon>Epilachnini</taxon>
        <taxon>Henosepilachna</taxon>
    </lineage>
</organism>
<accession>A0AAW1V2X6</accession>
<reference evidence="1 2" key="1">
    <citation type="submission" date="2023-03" db="EMBL/GenBank/DDBJ databases">
        <title>Genome insight into feeding habits of ladybird beetles.</title>
        <authorList>
            <person name="Li H.-S."/>
            <person name="Huang Y.-H."/>
            <person name="Pang H."/>
        </authorList>
    </citation>
    <scope>NUCLEOTIDE SEQUENCE [LARGE SCALE GENOMIC DNA]</scope>
    <source>
        <strain evidence="1">SYSU_2023b</strain>
        <tissue evidence="1">Whole body</tissue>
    </source>
</reference>